<sequence length="93" mass="9543">MPCTLEAVEPALACGYLEEEGGSLLAAARASSQKAVRPLGRALLSPDRGLGAGGLASGASAYTEEDTSPGSWVARQKSETKAASYERLEAQSD</sequence>
<reference evidence="2 3" key="1">
    <citation type="journal article" date="2013" name="Nat. Commun.">
        <title>Genome analysis reveals insights into physiology and longevity of the Brandt's bat Myotis brandtii.</title>
        <authorList>
            <person name="Seim I."/>
            <person name="Fang X."/>
            <person name="Xiong Z."/>
            <person name="Lobanov A.V."/>
            <person name="Huang Z."/>
            <person name="Ma S."/>
            <person name="Feng Y."/>
            <person name="Turanov A.A."/>
            <person name="Zhu Y."/>
            <person name="Lenz T.L."/>
            <person name="Gerashchenko M.V."/>
            <person name="Fan D."/>
            <person name="Hee Yim S."/>
            <person name="Yao X."/>
            <person name="Jordan D."/>
            <person name="Xiong Y."/>
            <person name="Ma Y."/>
            <person name="Lyapunov A.N."/>
            <person name="Chen G."/>
            <person name="Kulakova O.I."/>
            <person name="Sun Y."/>
            <person name="Lee S.G."/>
            <person name="Bronson R.T."/>
            <person name="Moskalev A.A."/>
            <person name="Sunyaev S.R."/>
            <person name="Zhang G."/>
            <person name="Krogh A."/>
            <person name="Wang J."/>
            <person name="Gladyshev V.N."/>
        </authorList>
    </citation>
    <scope>NUCLEOTIDE SEQUENCE [LARGE SCALE GENOMIC DNA]</scope>
</reference>
<dbReference type="AlphaFoldDB" id="S7NKD8"/>
<evidence type="ECO:0000313" key="3">
    <source>
        <dbReference type="Proteomes" id="UP000052978"/>
    </source>
</evidence>
<feature type="compositionally biased region" description="Basic and acidic residues" evidence="1">
    <location>
        <begin position="76"/>
        <end position="93"/>
    </location>
</feature>
<feature type="region of interest" description="Disordered" evidence="1">
    <location>
        <begin position="47"/>
        <end position="93"/>
    </location>
</feature>
<evidence type="ECO:0000256" key="1">
    <source>
        <dbReference type="SAM" id="MobiDB-lite"/>
    </source>
</evidence>
<evidence type="ECO:0000313" key="2">
    <source>
        <dbReference type="EMBL" id="EPQ17979.1"/>
    </source>
</evidence>
<accession>S7NKD8</accession>
<dbReference type="Proteomes" id="UP000052978">
    <property type="component" value="Unassembled WGS sequence"/>
</dbReference>
<gene>
    <name evidence="2" type="ORF">D623_10014031</name>
</gene>
<dbReference type="EMBL" id="KE164439">
    <property type="protein sequence ID" value="EPQ17979.1"/>
    <property type="molecule type" value="Genomic_DNA"/>
</dbReference>
<keyword evidence="3" id="KW-1185">Reference proteome</keyword>
<proteinExistence type="predicted"/>
<name>S7NKD8_MYOBR</name>
<organism evidence="2 3">
    <name type="scientific">Myotis brandtii</name>
    <name type="common">Brandt's bat</name>
    <dbReference type="NCBI Taxonomy" id="109478"/>
    <lineage>
        <taxon>Eukaryota</taxon>
        <taxon>Metazoa</taxon>
        <taxon>Chordata</taxon>
        <taxon>Craniata</taxon>
        <taxon>Vertebrata</taxon>
        <taxon>Euteleostomi</taxon>
        <taxon>Mammalia</taxon>
        <taxon>Eutheria</taxon>
        <taxon>Laurasiatheria</taxon>
        <taxon>Chiroptera</taxon>
        <taxon>Yangochiroptera</taxon>
        <taxon>Vespertilionidae</taxon>
        <taxon>Myotis</taxon>
    </lineage>
</organism>
<protein>
    <submittedName>
        <fullName evidence="2">Uncharacterized protein</fullName>
    </submittedName>
</protein>